<evidence type="ECO:0000313" key="2">
    <source>
        <dbReference type="Proteomes" id="UP000015361"/>
    </source>
</evidence>
<dbReference type="EMBL" id="CBLU010000009">
    <property type="protein sequence ID" value="CDG04427.1"/>
    <property type="molecule type" value="Genomic_DNA"/>
</dbReference>
<sequence>MITSKWYQYTQAKKLSWAQSSVHYANTTRVDKAKEQLALPSENVNKIIELTNEFLRNIGLKEVSSPQFTDFSIDIGDYGYKSVTVDESKFNKQFGLTKNPLNNSKHVVWMKFIKRNDEIPGHLGVVAASNDYNFDIPPDKNSYNNKTKNIYGKEVWQYSTSGIILHKLNLEWDESFILVFPLKDVTDGFCKDVETGIGEYLIAKGIPIIDFYSHTF</sequence>
<reference evidence="1 2" key="1">
    <citation type="journal article" date="2013" name="Appl. Environ. Microbiol.">
        <title>The Carbohydrate Metabolism Signature of Lactococcus lactis Strain A12 Reveals Its Sourdough Ecosystem Origin.</title>
        <authorList>
            <person name="Passerini D."/>
            <person name="Coddeville M."/>
            <person name="Le Bourgeois P."/>
            <person name="Loubiere P."/>
            <person name="Ritzenthaler P."/>
            <person name="Fontagne-Faucher C."/>
            <person name="Daveran-Mingot M.L."/>
            <person name="Cocaign-Bousquet M."/>
        </authorList>
    </citation>
    <scope>NUCLEOTIDE SEQUENCE [LARGE SCALE GENOMIC DNA]</scope>
    <source>
        <strain evidence="1 2">A12</strain>
    </source>
</reference>
<proteinExistence type="predicted"/>
<dbReference type="RefSeq" id="WP_021722429.1">
    <property type="nucleotide sequence ID" value="NZ_CBLU010000009.1"/>
</dbReference>
<accession>S6FT05</accession>
<evidence type="ECO:0000313" key="1">
    <source>
        <dbReference type="EMBL" id="CDG04427.1"/>
    </source>
</evidence>
<dbReference type="Proteomes" id="UP000015361">
    <property type="component" value="Unassembled WGS sequence"/>
</dbReference>
<name>S6FT05_LACLL</name>
<organism evidence="1 2">
    <name type="scientific">Lactococcus lactis subsp. lactis A12</name>
    <dbReference type="NCBI Taxonomy" id="1137134"/>
    <lineage>
        <taxon>Bacteria</taxon>
        <taxon>Bacillati</taxon>
        <taxon>Bacillota</taxon>
        <taxon>Bacilli</taxon>
        <taxon>Lactobacillales</taxon>
        <taxon>Streptococcaceae</taxon>
        <taxon>Lactococcus</taxon>
    </lineage>
</organism>
<gene>
    <name evidence="1" type="ORF">O9U_14080</name>
</gene>
<dbReference type="AlphaFoldDB" id="S6FT05"/>
<protein>
    <submittedName>
        <fullName evidence="1">Uncharacterized protein</fullName>
    </submittedName>
</protein>
<comment type="caution">
    <text evidence="1">The sequence shown here is derived from an EMBL/GenBank/DDBJ whole genome shotgun (WGS) entry which is preliminary data.</text>
</comment>